<sequence length="168" mass="18025">MDWLSQTAPITVLDASRQPLPTSRQISPNAKIGPAGGAILAACNLLLTRTVGRKHAKHIDRPSDGGLYMLQWAVGWPAVPGLWGRASRTRRQPERANERGDAMFGAQGAEPAPWPGTAGQPTAHVNKTQPHTSPIPQTWISTAKTSRNTSLQQGKMPLSLTLPPAPHL</sequence>
<proteinExistence type="predicted"/>
<evidence type="ECO:0000313" key="2">
    <source>
        <dbReference type="EMBL" id="QAA93148.1"/>
    </source>
</evidence>
<gene>
    <name evidence="2" type="ORF">CKA81_04335</name>
</gene>
<name>A0A410GA09_9BURK</name>
<protein>
    <submittedName>
        <fullName evidence="2">Uncharacterized protein</fullName>
    </submittedName>
</protein>
<dbReference type="KEGG" id="pus:CKA81_04335"/>
<feature type="region of interest" description="Disordered" evidence="1">
    <location>
        <begin position="117"/>
        <end position="168"/>
    </location>
</feature>
<keyword evidence="3" id="KW-1185">Reference proteome</keyword>
<feature type="compositionally biased region" description="Polar residues" evidence="1">
    <location>
        <begin position="119"/>
        <end position="153"/>
    </location>
</feature>
<evidence type="ECO:0000256" key="1">
    <source>
        <dbReference type="SAM" id="MobiDB-lite"/>
    </source>
</evidence>
<dbReference type="EMBL" id="CP022987">
    <property type="protein sequence ID" value="QAA93148.1"/>
    <property type="molecule type" value="Genomic_DNA"/>
</dbReference>
<dbReference type="AlphaFoldDB" id="A0A410GA09"/>
<dbReference type="Proteomes" id="UP000283474">
    <property type="component" value="Chromosome"/>
</dbReference>
<evidence type="ECO:0000313" key="3">
    <source>
        <dbReference type="Proteomes" id="UP000283474"/>
    </source>
</evidence>
<reference evidence="2 3" key="1">
    <citation type="submission" date="2017-08" db="EMBL/GenBank/DDBJ databases">
        <authorList>
            <person name="Park S.-J."/>
            <person name="Kim H."/>
        </authorList>
    </citation>
    <scope>NUCLEOTIDE SEQUENCE [LARGE SCALE GENOMIC DNA]</scope>
    <source>
        <strain evidence="3">ye3</strain>
    </source>
</reference>
<accession>A0A410GA09</accession>
<organism evidence="2 3">
    <name type="scientific">Pollutimonas thiosulfatoxidans</name>
    <dbReference type="NCBI Taxonomy" id="2028345"/>
    <lineage>
        <taxon>Bacteria</taxon>
        <taxon>Pseudomonadati</taxon>
        <taxon>Pseudomonadota</taxon>
        <taxon>Betaproteobacteria</taxon>
        <taxon>Burkholderiales</taxon>
        <taxon>Alcaligenaceae</taxon>
        <taxon>Pollutimonas</taxon>
    </lineage>
</organism>